<dbReference type="PANTHER" id="PTHR43507:SF20">
    <property type="entry name" value="NADH-UBIQUINONE OXIDOREDUCTASE CHAIN 4"/>
    <property type="match status" value="1"/>
</dbReference>
<feature type="transmembrane region" description="Helical" evidence="17">
    <location>
        <begin position="216"/>
        <end position="236"/>
    </location>
</feature>
<dbReference type="EMBL" id="MG779499">
    <property type="protein sequence ID" value="QBA83133.1"/>
    <property type="molecule type" value="Genomic_DNA"/>
</dbReference>
<feature type="transmembrane region" description="Helical" evidence="17">
    <location>
        <begin position="272"/>
        <end position="292"/>
    </location>
</feature>
<keyword evidence="14 17" id="KW-0496">Mitochondrion</keyword>
<keyword evidence="9" id="KW-1278">Translocase</keyword>
<dbReference type="CTD" id="4538"/>
<evidence type="ECO:0000256" key="10">
    <source>
        <dbReference type="ARBA" id="ARBA00022982"/>
    </source>
</evidence>
<dbReference type="AlphaFoldDB" id="A0A411EYH5"/>
<reference evidence="20" key="1">
    <citation type="journal article" date="2018" name="Zookeys">
        <title>The complete mitochondrial genome of Xizicus (Haploxizicus) maculatus revealed by Next-Generation Sequencing and phylogenetic implication (Orthoptera, Meconematinae).</title>
        <authorList>
            <person name="Mao S.L."/>
            <person name="Yuan H."/>
            <person name="Lu C."/>
            <person name="Zhou Y.F."/>
            <person name="Shi F."/>
            <person name="Wang Y."/>
        </authorList>
    </citation>
    <scope>NUCLEOTIDE SEQUENCE</scope>
</reference>
<evidence type="ECO:0000256" key="6">
    <source>
        <dbReference type="ARBA" id="ARBA00022448"/>
    </source>
</evidence>
<comment type="catalytic activity">
    <reaction evidence="16 17">
        <text>a ubiquinone + NADH + 5 H(+)(in) = a ubiquinol + NAD(+) + 4 H(+)(out)</text>
        <dbReference type="Rhea" id="RHEA:29091"/>
        <dbReference type="Rhea" id="RHEA-COMP:9565"/>
        <dbReference type="Rhea" id="RHEA-COMP:9566"/>
        <dbReference type="ChEBI" id="CHEBI:15378"/>
        <dbReference type="ChEBI" id="CHEBI:16389"/>
        <dbReference type="ChEBI" id="CHEBI:17976"/>
        <dbReference type="ChEBI" id="CHEBI:57540"/>
        <dbReference type="ChEBI" id="CHEBI:57945"/>
        <dbReference type="EC" id="7.1.1.2"/>
    </reaction>
</comment>
<feature type="domain" description="NADH:ubiquinone oxidoreductase chain 4 N-terminal" evidence="19">
    <location>
        <begin position="1"/>
        <end position="103"/>
    </location>
</feature>
<dbReference type="RefSeq" id="YP_009558783.1">
    <property type="nucleotide sequence ID" value="NC_040974.1"/>
</dbReference>
<evidence type="ECO:0000256" key="5">
    <source>
        <dbReference type="ARBA" id="ARBA00021006"/>
    </source>
</evidence>
<feature type="transmembrane region" description="Helical" evidence="17">
    <location>
        <begin position="182"/>
        <end position="204"/>
    </location>
</feature>
<dbReference type="InterPro" id="IPR000260">
    <property type="entry name" value="NADH4_N"/>
</dbReference>
<dbReference type="GO" id="GO:0042773">
    <property type="term" value="P:ATP synthesis coupled electron transport"/>
    <property type="evidence" value="ECO:0007669"/>
    <property type="project" value="InterPro"/>
</dbReference>
<keyword evidence="10 17" id="KW-0249">Electron transport</keyword>
<feature type="transmembrane region" description="Helical" evidence="17">
    <location>
        <begin position="20"/>
        <end position="43"/>
    </location>
</feature>
<evidence type="ECO:0000256" key="2">
    <source>
        <dbReference type="ARBA" id="ARBA00004225"/>
    </source>
</evidence>
<keyword evidence="13 17" id="KW-0830">Ubiquinone</keyword>
<dbReference type="GeneID" id="39117226"/>
<feature type="transmembrane region" description="Helical" evidence="17">
    <location>
        <begin position="242"/>
        <end position="265"/>
    </location>
</feature>
<keyword evidence="7 17" id="KW-0679">Respiratory chain</keyword>
<dbReference type="GO" id="GO:0003954">
    <property type="term" value="F:NADH dehydrogenase activity"/>
    <property type="evidence" value="ECO:0007669"/>
    <property type="project" value="TreeGrafter"/>
</dbReference>
<evidence type="ECO:0000256" key="11">
    <source>
        <dbReference type="ARBA" id="ARBA00022989"/>
    </source>
</evidence>
<evidence type="ECO:0000256" key="4">
    <source>
        <dbReference type="ARBA" id="ARBA00012944"/>
    </source>
</evidence>
<keyword evidence="6 17" id="KW-0813">Transport</keyword>
<dbReference type="GO" id="GO:0008137">
    <property type="term" value="F:NADH dehydrogenase (ubiquinone) activity"/>
    <property type="evidence" value="ECO:0007669"/>
    <property type="project" value="UniProtKB-UniRule"/>
</dbReference>
<evidence type="ECO:0000256" key="7">
    <source>
        <dbReference type="ARBA" id="ARBA00022660"/>
    </source>
</evidence>
<evidence type="ECO:0000256" key="12">
    <source>
        <dbReference type="ARBA" id="ARBA00023027"/>
    </source>
</evidence>
<feature type="transmembrane region" description="Helical" evidence="17">
    <location>
        <begin position="85"/>
        <end position="106"/>
    </location>
</feature>
<dbReference type="EC" id="7.1.1.2" evidence="4 17"/>
<evidence type="ECO:0000259" key="19">
    <source>
        <dbReference type="Pfam" id="PF01059"/>
    </source>
</evidence>
<comment type="function">
    <text evidence="1">Core subunit of the mitochondrial membrane respiratory chain NADH dehydrogenase (Complex I) that is believed to belong to the minimal assembly required for catalysis. Complex I functions in the transfer of electrons from NADH to the respiratory chain. The immediate electron acceptor for the enzyme is believed to be ubiquinone.</text>
</comment>
<evidence type="ECO:0000256" key="15">
    <source>
        <dbReference type="ARBA" id="ARBA00023136"/>
    </source>
</evidence>
<evidence type="ECO:0000259" key="18">
    <source>
        <dbReference type="Pfam" id="PF00361"/>
    </source>
</evidence>
<geneLocation type="mitochondrion" evidence="20"/>
<evidence type="ECO:0000256" key="3">
    <source>
        <dbReference type="ARBA" id="ARBA00009025"/>
    </source>
</evidence>
<dbReference type="GO" id="GO:0031966">
    <property type="term" value="C:mitochondrial membrane"/>
    <property type="evidence" value="ECO:0007669"/>
    <property type="project" value="UniProtKB-SubCell"/>
</dbReference>
<dbReference type="PANTHER" id="PTHR43507">
    <property type="entry name" value="NADH-UBIQUINONE OXIDOREDUCTASE CHAIN 4"/>
    <property type="match status" value="1"/>
</dbReference>
<comment type="subcellular location">
    <subcellularLocation>
        <location evidence="2 17">Mitochondrion membrane</location>
        <topology evidence="2 17">Multi-pass membrane protein</topology>
    </subcellularLocation>
</comment>
<keyword evidence="8 17" id="KW-0812">Transmembrane</keyword>
<keyword evidence="11 17" id="KW-1133">Transmembrane helix</keyword>
<dbReference type="Pfam" id="PF01059">
    <property type="entry name" value="Oxidored_q5_N"/>
    <property type="match status" value="1"/>
</dbReference>
<dbReference type="InterPro" id="IPR003918">
    <property type="entry name" value="NADH_UbQ_OxRdtase"/>
</dbReference>
<proteinExistence type="inferred from homology"/>
<evidence type="ECO:0000256" key="13">
    <source>
        <dbReference type="ARBA" id="ARBA00023075"/>
    </source>
</evidence>
<evidence type="ECO:0000256" key="16">
    <source>
        <dbReference type="ARBA" id="ARBA00049551"/>
    </source>
</evidence>
<gene>
    <name evidence="20" type="primary">ND4</name>
</gene>
<evidence type="ECO:0000256" key="9">
    <source>
        <dbReference type="ARBA" id="ARBA00022967"/>
    </source>
</evidence>
<feature type="transmembrane region" description="Helical" evidence="17">
    <location>
        <begin position="298"/>
        <end position="318"/>
    </location>
</feature>
<evidence type="ECO:0000256" key="17">
    <source>
        <dbReference type="RuleBase" id="RU003297"/>
    </source>
</evidence>
<dbReference type="GO" id="GO:0048039">
    <property type="term" value="F:ubiquinone binding"/>
    <property type="evidence" value="ECO:0007669"/>
    <property type="project" value="TreeGrafter"/>
</dbReference>
<comment type="function">
    <text evidence="17">Core subunit of the mitochondrial membrane respiratory chain NADH dehydrogenase (Complex I) which catalyzes electron transfer from NADH through the respiratory chain, using ubiquinone as an electron acceptor. Essential for the catalytic activity and assembly of complex I.</text>
</comment>
<feature type="transmembrane region" description="Helical" evidence="17">
    <location>
        <begin position="369"/>
        <end position="397"/>
    </location>
</feature>
<feature type="transmembrane region" description="Helical" evidence="17">
    <location>
        <begin position="139"/>
        <end position="162"/>
    </location>
</feature>
<evidence type="ECO:0000256" key="1">
    <source>
        <dbReference type="ARBA" id="ARBA00003257"/>
    </source>
</evidence>
<dbReference type="GO" id="GO:0015990">
    <property type="term" value="P:electron transport coupled proton transport"/>
    <property type="evidence" value="ECO:0007669"/>
    <property type="project" value="TreeGrafter"/>
</dbReference>
<keyword evidence="15 17" id="KW-0472">Membrane</keyword>
<sequence>MLKFIFMLLFLIPLSFLNKFWWLVQCLMYLMTFFFMLSCVTFNDFCSLSYIFGMDILSYGLILLSFWICSLMITASERVYHYKYFNSFFLFFVIFLLLMLCCTFGSMSLFSFYLFFEGSLIPTLFLILGWGYQPERLQAGVYLLFYTLLASLPLLVGLFNIYGFYGSLYIGILNNVSLSSMLFYMSLILAFLVKMPMFMVHLWLPKAHVEAPVSGSMILAGVLLKLGGYGLLRVYVMLTKLGLVYNVIWISISLVGGFLMSLVCLRQVDLKALIAYSSVVHMGIALGGLMTLTDWGFLSTYSLMIAHGLCSSGLFALANISYERLGSRSLLINKGLMNFMPSMALWWFLLSSSNMAAPPSLNLMGEIGLLNSLVMWSWITMVMLMLLSFFSAAYTLYLYSYSQHGMIYSGIYSCSMGYLREYLLLMLHWLPLNVLILKGDLCILWL</sequence>
<name>A0A411EYH5_9ORTH</name>
<comment type="similarity">
    <text evidence="3 17">Belongs to the complex I subunit 4 family.</text>
</comment>
<feature type="transmembrane region" description="Helical" evidence="17">
    <location>
        <begin position="330"/>
        <end position="349"/>
    </location>
</feature>
<protein>
    <recommendedName>
        <fullName evidence="5 17">NADH-ubiquinone oxidoreductase chain 4</fullName>
        <ecNumber evidence="4 17">7.1.1.2</ecNumber>
    </recommendedName>
</protein>
<dbReference type="InterPro" id="IPR001750">
    <property type="entry name" value="ND/Mrp_TM"/>
</dbReference>
<dbReference type="PRINTS" id="PR01437">
    <property type="entry name" value="NUOXDRDTASE4"/>
</dbReference>
<evidence type="ECO:0000256" key="14">
    <source>
        <dbReference type="ARBA" id="ARBA00023128"/>
    </source>
</evidence>
<organism evidence="20">
    <name type="scientific">Xizicus maculatus</name>
    <dbReference type="NCBI Taxonomy" id="2516859"/>
    <lineage>
        <taxon>Eukaryota</taxon>
        <taxon>Metazoa</taxon>
        <taxon>Ecdysozoa</taxon>
        <taxon>Arthropoda</taxon>
        <taxon>Hexapoda</taxon>
        <taxon>Insecta</taxon>
        <taxon>Pterygota</taxon>
        <taxon>Neoptera</taxon>
        <taxon>Polyneoptera</taxon>
        <taxon>Orthoptera</taxon>
        <taxon>Ensifera</taxon>
        <taxon>Tettigoniidea</taxon>
        <taxon>Tettigonioidea</taxon>
        <taxon>Tettigoniidae</taxon>
        <taxon>Meconematinae</taxon>
        <taxon>Xizicus</taxon>
    </lineage>
</organism>
<feature type="transmembrane region" description="Helical" evidence="17">
    <location>
        <begin position="112"/>
        <end position="132"/>
    </location>
</feature>
<accession>A0A411EYH5</accession>
<feature type="transmembrane region" description="Helical" evidence="17">
    <location>
        <begin position="49"/>
        <end position="73"/>
    </location>
</feature>
<keyword evidence="12 17" id="KW-0520">NAD</keyword>
<evidence type="ECO:0000256" key="8">
    <source>
        <dbReference type="ARBA" id="ARBA00022692"/>
    </source>
</evidence>
<feature type="domain" description="NADH:quinone oxidoreductase/Mrp antiporter transmembrane" evidence="18">
    <location>
        <begin position="106"/>
        <end position="390"/>
    </location>
</feature>
<dbReference type="Pfam" id="PF00361">
    <property type="entry name" value="Proton_antipo_M"/>
    <property type="match status" value="1"/>
</dbReference>
<evidence type="ECO:0000313" key="20">
    <source>
        <dbReference type="EMBL" id="QBA83133.1"/>
    </source>
</evidence>